<proteinExistence type="predicted"/>
<protein>
    <submittedName>
        <fullName evidence="1">Uncharacterized protein</fullName>
    </submittedName>
</protein>
<keyword evidence="2" id="KW-1185">Reference proteome</keyword>
<dbReference type="AlphaFoldDB" id="A0A6N9PZS0"/>
<comment type="caution">
    <text evidence="1">The sequence shown here is derived from an EMBL/GenBank/DDBJ whole genome shotgun (WGS) entry which is preliminary data.</text>
</comment>
<name>A0A6N9PZS0_9BACL</name>
<dbReference type="EMBL" id="SIJB01000020">
    <property type="protein sequence ID" value="NBI28999.1"/>
    <property type="molecule type" value="Genomic_DNA"/>
</dbReference>
<evidence type="ECO:0000313" key="1">
    <source>
        <dbReference type="EMBL" id="NBI28999.1"/>
    </source>
</evidence>
<sequence length="111" mass="12885">MLFQIFCSVQYRTSDHIPLEKSPDHIVIASTALIRVREIKTLISYTPSSHNSIITIIISYWSYHEKKTVWYPIIPLQGSNLKKAKCNEQQVANELNRQLDQEQNMLSLLVI</sequence>
<reference evidence="1 2" key="1">
    <citation type="submission" date="2019-01" db="EMBL/GenBank/DDBJ databases">
        <title>Chengkuizengella sp. nov., isolated from deep-sea sediment of East Pacific Ocean.</title>
        <authorList>
            <person name="Yang J."/>
            <person name="Lai Q."/>
            <person name="Shao Z."/>
        </authorList>
    </citation>
    <scope>NUCLEOTIDE SEQUENCE [LARGE SCALE GENOMIC DNA]</scope>
    <source>
        <strain evidence="1 2">YPA3-1-1</strain>
    </source>
</reference>
<evidence type="ECO:0000313" key="2">
    <source>
        <dbReference type="Proteomes" id="UP000448943"/>
    </source>
</evidence>
<accession>A0A6N9PZS0</accession>
<dbReference type="Proteomes" id="UP000448943">
    <property type="component" value="Unassembled WGS sequence"/>
</dbReference>
<gene>
    <name evidence="1" type="ORF">ERL59_08510</name>
</gene>
<organism evidence="1 2">
    <name type="scientific">Chengkuizengella marina</name>
    <dbReference type="NCBI Taxonomy" id="2507566"/>
    <lineage>
        <taxon>Bacteria</taxon>
        <taxon>Bacillati</taxon>
        <taxon>Bacillota</taxon>
        <taxon>Bacilli</taxon>
        <taxon>Bacillales</taxon>
        <taxon>Paenibacillaceae</taxon>
        <taxon>Chengkuizengella</taxon>
    </lineage>
</organism>